<dbReference type="AlphaFoldDB" id="A0A4Q7J2S2"/>
<organism evidence="2 3">
    <name type="scientific">Amycolatopsis suaedae</name>
    <dbReference type="NCBI Taxonomy" id="2510978"/>
    <lineage>
        <taxon>Bacteria</taxon>
        <taxon>Bacillati</taxon>
        <taxon>Actinomycetota</taxon>
        <taxon>Actinomycetes</taxon>
        <taxon>Pseudonocardiales</taxon>
        <taxon>Pseudonocardiaceae</taxon>
        <taxon>Amycolatopsis</taxon>
    </lineage>
</organism>
<proteinExistence type="predicted"/>
<comment type="caution">
    <text evidence="2">The sequence shown here is derived from an EMBL/GenBank/DDBJ whole genome shotgun (WGS) entry which is preliminary data.</text>
</comment>
<evidence type="ECO:0000259" key="1">
    <source>
        <dbReference type="Pfam" id="PF07510"/>
    </source>
</evidence>
<keyword evidence="3" id="KW-1185">Reference proteome</keyword>
<name>A0A4Q7J2S2_9PSEU</name>
<dbReference type="PANTHER" id="PTHR24094:SF15">
    <property type="entry name" value="AMP-DEPENDENT SYNTHETASE_LIGASE DOMAIN-CONTAINING PROTEIN-RELATED"/>
    <property type="match status" value="1"/>
</dbReference>
<reference evidence="2 3" key="1">
    <citation type="submission" date="2019-02" db="EMBL/GenBank/DDBJ databases">
        <title>Draft genome sequence of Amycolatopsis sp. 8-3EHSu isolated from roots of Suaeda maritima.</title>
        <authorList>
            <person name="Duangmal K."/>
            <person name="Chantavorakit T."/>
        </authorList>
    </citation>
    <scope>NUCLEOTIDE SEQUENCE [LARGE SCALE GENOMIC DNA]</scope>
    <source>
        <strain evidence="2 3">8-3EHSu</strain>
    </source>
</reference>
<evidence type="ECO:0000313" key="3">
    <source>
        <dbReference type="Proteomes" id="UP000292003"/>
    </source>
</evidence>
<protein>
    <submittedName>
        <fullName evidence="2">HNH endonuclease</fullName>
    </submittedName>
</protein>
<dbReference type="Proteomes" id="UP000292003">
    <property type="component" value="Unassembled WGS sequence"/>
</dbReference>
<dbReference type="GO" id="GO:0004519">
    <property type="term" value="F:endonuclease activity"/>
    <property type="evidence" value="ECO:0007669"/>
    <property type="project" value="UniProtKB-KW"/>
</dbReference>
<dbReference type="EMBL" id="SFCC01000015">
    <property type="protein sequence ID" value="RZQ60866.1"/>
    <property type="molecule type" value="Genomic_DNA"/>
</dbReference>
<accession>A0A4Q7J2S2</accession>
<gene>
    <name evidence="2" type="ORF">EWH70_27595</name>
</gene>
<dbReference type="RefSeq" id="WP_130478439.1">
    <property type="nucleotide sequence ID" value="NZ_SFCC01000015.1"/>
</dbReference>
<feature type="domain" description="GmrSD restriction endonucleases C-terminal" evidence="1">
    <location>
        <begin position="91"/>
        <end position="199"/>
    </location>
</feature>
<keyword evidence="2" id="KW-0378">Hydrolase</keyword>
<dbReference type="InterPro" id="IPR011089">
    <property type="entry name" value="GmrSD_C"/>
</dbReference>
<keyword evidence="2" id="KW-0255">Endonuclease</keyword>
<dbReference type="Pfam" id="PF07510">
    <property type="entry name" value="GmrSD_C"/>
    <property type="match status" value="1"/>
</dbReference>
<dbReference type="PANTHER" id="PTHR24094">
    <property type="entry name" value="SECRETED PROTEIN"/>
    <property type="match status" value="1"/>
</dbReference>
<sequence>MNTNDAGRVYAAVVAAGVLAGGVAGCLPATTAAPAGTPTTAAVAGLRVAPEDTGLRYDREAWPHWSHQGRGCDTRESVLKTVGQNVETGKGCKVLAGRWVSAYDGVVVTDPGQLDLDHVVPLAEANRSGVRAWSEQQRERFANDPANLIPVTAKVNRARGDQDPGRWLPARDRCGFLSRYVAVKRAYQLTVDPAEAEALRSGLARCPGGGR</sequence>
<keyword evidence="2" id="KW-0540">Nuclease</keyword>
<evidence type="ECO:0000313" key="2">
    <source>
        <dbReference type="EMBL" id="RZQ60866.1"/>
    </source>
</evidence>
<dbReference type="OrthoDB" id="5196645at2"/>